<keyword evidence="1" id="KW-0812">Transmembrane</keyword>
<dbReference type="GO" id="GO:0007229">
    <property type="term" value="P:integrin-mediated signaling pathway"/>
    <property type="evidence" value="ECO:0007669"/>
    <property type="project" value="UniProtKB-KW"/>
</dbReference>
<gene>
    <name evidence="2" type="ORF">H4Q32_002343</name>
</gene>
<dbReference type="Gene3D" id="2.130.10.130">
    <property type="entry name" value="Integrin alpha, N-terminal"/>
    <property type="match status" value="1"/>
</dbReference>
<evidence type="ECO:0000313" key="3">
    <source>
        <dbReference type="Proteomes" id="UP000830375"/>
    </source>
</evidence>
<organism evidence="2 3">
    <name type="scientific">Labeo rohita</name>
    <name type="common">Indian major carp</name>
    <name type="synonym">Cyprinus rohita</name>
    <dbReference type="NCBI Taxonomy" id="84645"/>
    <lineage>
        <taxon>Eukaryota</taxon>
        <taxon>Metazoa</taxon>
        <taxon>Chordata</taxon>
        <taxon>Craniata</taxon>
        <taxon>Vertebrata</taxon>
        <taxon>Euteleostomi</taxon>
        <taxon>Actinopterygii</taxon>
        <taxon>Neopterygii</taxon>
        <taxon>Teleostei</taxon>
        <taxon>Ostariophysi</taxon>
        <taxon>Cypriniformes</taxon>
        <taxon>Cyprinidae</taxon>
        <taxon>Labeoninae</taxon>
        <taxon>Labeonini</taxon>
        <taxon>Labeo</taxon>
    </lineage>
</organism>
<keyword evidence="3" id="KW-1185">Reference proteome</keyword>
<keyword evidence="2" id="KW-0401">Integrin</keyword>
<dbReference type="Proteomes" id="UP000830375">
    <property type="component" value="Unassembled WGS sequence"/>
</dbReference>
<sequence length="142" mass="15591">MNNYSFKSAVQPKPIPCCQDFLLHIFFGFLLLACHSFGFSLETQHPRVFTAPEVGSHFGHQVCHFGPTQGNRIVLFSFSVLVTAPNLHNGTGGLYRCSYSSNQCMLLPVTVDPGIAFGLALACDVDQALVSSVDYDCSDKRR</sequence>
<evidence type="ECO:0000313" key="2">
    <source>
        <dbReference type="EMBL" id="KAI2664201.1"/>
    </source>
</evidence>
<dbReference type="EMBL" id="JACTAM010000005">
    <property type="protein sequence ID" value="KAI2664201.1"/>
    <property type="molecule type" value="Genomic_DNA"/>
</dbReference>
<evidence type="ECO:0000256" key="1">
    <source>
        <dbReference type="SAM" id="Phobius"/>
    </source>
</evidence>
<reference evidence="2 3" key="1">
    <citation type="submission" date="2022-01" db="EMBL/GenBank/DDBJ databases">
        <title>A high-quality chromosome-level genome assembly of rohu carp, Labeo rohita.</title>
        <authorList>
            <person name="Arick M.A. II"/>
            <person name="Hsu C.-Y."/>
            <person name="Magbanua Z."/>
            <person name="Pechanova O."/>
            <person name="Grover C."/>
            <person name="Miller E."/>
            <person name="Thrash A."/>
            <person name="Ezzel L."/>
            <person name="Alam S."/>
            <person name="Benzie J."/>
            <person name="Hamilton M."/>
            <person name="Karsi A."/>
            <person name="Lawrence M.L."/>
            <person name="Peterson D.G."/>
        </authorList>
    </citation>
    <scope>NUCLEOTIDE SEQUENCE [LARGE SCALE GENOMIC DNA]</scope>
    <source>
        <strain evidence="3">BAU-BD-2019</strain>
        <tissue evidence="2">Blood</tissue>
    </source>
</reference>
<proteinExistence type="predicted"/>
<comment type="caution">
    <text evidence="2">The sequence shown here is derived from an EMBL/GenBank/DDBJ whole genome shotgun (WGS) entry which is preliminary data.</text>
</comment>
<accession>A0ABQ8MNR7</accession>
<protein>
    <submittedName>
        <fullName evidence="2">Integrin alpha-M</fullName>
    </submittedName>
</protein>
<keyword evidence="1" id="KW-0472">Membrane</keyword>
<feature type="transmembrane region" description="Helical" evidence="1">
    <location>
        <begin position="21"/>
        <end position="41"/>
    </location>
</feature>
<name>A0ABQ8MNR7_LABRO</name>
<keyword evidence="1" id="KW-1133">Transmembrane helix</keyword>
<dbReference type="InterPro" id="IPR028994">
    <property type="entry name" value="Integrin_alpha_N"/>
</dbReference>
<dbReference type="PROSITE" id="PS51257">
    <property type="entry name" value="PROKAR_LIPOPROTEIN"/>
    <property type="match status" value="1"/>
</dbReference>